<dbReference type="PANTHER" id="PTHR47684:SF1">
    <property type="entry name" value="PROTEIN TONSOKU"/>
    <property type="match status" value="1"/>
</dbReference>
<dbReference type="PANTHER" id="PTHR47684">
    <property type="entry name" value="PROTEIN TONSOKU"/>
    <property type="match status" value="1"/>
</dbReference>
<dbReference type="AlphaFoldDB" id="A0A2N9H7U5"/>
<name>A0A2N9H7U5_FAGSY</name>
<dbReference type="GO" id="GO:0072423">
    <property type="term" value="P:response to DNA damage checkpoint signaling"/>
    <property type="evidence" value="ECO:0007669"/>
    <property type="project" value="InterPro"/>
</dbReference>
<protein>
    <submittedName>
        <fullName evidence="1">Uncharacterized protein</fullName>
    </submittedName>
</protein>
<evidence type="ECO:0000313" key="1">
    <source>
        <dbReference type="EMBL" id="SPD07659.1"/>
    </source>
</evidence>
<gene>
    <name evidence="1" type="ORF">FSB_LOCUS35541</name>
</gene>
<dbReference type="SUPFAM" id="SSF52047">
    <property type="entry name" value="RNI-like"/>
    <property type="match status" value="1"/>
</dbReference>
<dbReference type="InterPro" id="IPR044227">
    <property type="entry name" value="TONSOKU"/>
</dbReference>
<dbReference type="GO" id="GO:0009933">
    <property type="term" value="P:meristem structural organization"/>
    <property type="evidence" value="ECO:0007669"/>
    <property type="project" value="InterPro"/>
</dbReference>
<organism evidence="1">
    <name type="scientific">Fagus sylvatica</name>
    <name type="common">Beechnut</name>
    <dbReference type="NCBI Taxonomy" id="28930"/>
    <lineage>
        <taxon>Eukaryota</taxon>
        <taxon>Viridiplantae</taxon>
        <taxon>Streptophyta</taxon>
        <taxon>Embryophyta</taxon>
        <taxon>Tracheophyta</taxon>
        <taxon>Spermatophyta</taxon>
        <taxon>Magnoliopsida</taxon>
        <taxon>eudicotyledons</taxon>
        <taxon>Gunneridae</taxon>
        <taxon>Pentapetalae</taxon>
        <taxon>rosids</taxon>
        <taxon>fabids</taxon>
        <taxon>Fagales</taxon>
        <taxon>Fagaceae</taxon>
        <taxon>Fagus</taxon>
    </lineage>
</organism>
<sequence length="63" mass="6727">MLQGSSIGTDGAMQLTESLFNGIQDFVKLDLSYCGLTSKYTLGLNNDMADSILELNLAGNPIL</sequence>
<dbReference type="EMBL" id="OIVN01002945">
    <property type="protein sequence ID" value="SPD07659.1"/>
    <property type="molecule type" value="Genomic_DNA"/>
</dbReference>
<dbReference type="GO" id="GO:0005634">
    <property type="term" value="C:nucleus"/>
    <property type="evidence" value="ECO:0007669"/>
    <property type="project" value="InterPro"/>
</dbReference>
<dbReference type="GO" id="GO:0040029">
    <property type="term" value="P:epigenetic regulation of gene expression"/>
    <property type="evidence" value="ECO:0007669"/>
    <property type="project" value="InterPro"/>
</dbReference>
<proteinExistence type="predicted"/>
<reference evidence="1" key="1">
    <citation type="submission" date="2018-02" db="EMBL/GenBank/DDBJ databases">
        <authorList>
            <person name="Cohen D.B."/>
            <person name="Kent A.D."/>
        </authorList>
    </citation>
    <scope>NUCLEOTIDE SEQUENCE</scope>
</reference>
<accession>A0A2N9H7U5</accession>